<evidence type="ECO:0000313" key="2">
    <source>
        <dbReference type="EMBL" id="RFZ92083.1"/>
    </source>
</evidence>
<accession>A0A372NS27</accession>
<dbReference type="Proteomes" id="UP000264217">
    <property type="component" value="Unassembled WGS sequence"/>
</dbReference>
<sequence length="227" mass="25679">MVKTEPMSTNPFFLTIIVCVSIICSACQAQNHIKLNVPTNNIDTGVYKQLDKRFKVSAYKAPKHLGGLTPNYPIALGYQVLLDVENEASVQEEDWIEGGFISAARKILVKTPDDYVLINNRLELQKMYAPISTKQEALAYAILNRNGFAVFDDFYKRKKYRFVGKPAVSSVLEKNGHYIVKVFSYVSFGCYHPYYLETVQVDKDGSVKLLSKIKSFYDPADDSMCVD</sequence>
<feature type="signal peptide" evidence="1">
    <location>
        <begin position="1"/>
        <end position="29"/>
    </location>
</feature>
<keyword evidence="1" id="KW-0732">Signal</keyword>
<evidence type="ECO:0000313" key="3">
    <source>
        <dbReference type="Proteomes" id="UP000264217"/>
    </source>
</evidence>
<reference evidence="2 3" key="1">
    <citation type="submission" date="2018-08" db="EMBL/GenBank/DDBJ databases">
        <title>Mucilaginibacter sp. MYSH2.</title>
        <authorList>
            <person name="Seo T."/>
        </authorList>
    </citation>
    <scope>NUCLEOTIDE SEQUENCE [LARGE SCALE GENOMIC DNA]</scope>
    <source>
        <strain evidence="2 3">MYSH2</strain>
    </source>
</reference>
<protein>
    <submittedName>
        <fullName evidence="2">Uncharacterized protein</fullName>
    </submittedName>
</protein>
<keyword evidence="3" id="KW-1185">Reference proteome</keyword>
<name>A0A372NS27_9SPHI</name>
<feature type="chain" id="PRO_5016613836" evidence="1">
    <location>
        <begin position="30"/>
        <end position="227"/>
    </location>
</feature>
<proteinExistence type="predicted"/>
<dbReference type="EMBL" id="QWDC01000002">
    <property type="protein sequence ID" value="RFZ92083.1"/>
    <property type="molecule type" value="Genomic_DNA"/>
</dbReference>
<organism evidence="2 3">
    <name type="scientific">Mucilaginibacter conchicola</name>
    <dbReference type="NCBI Taxonomy" id="2303333"/>
    <lineage>
        <taxon>Bacteria</taxon>
        <taxon>Pseudomonadati</taxon>
        <taxon>Bacteroidota</taxon>
        <taxon>Sphingobacteriia</taxon>
        <taxon>Sphingobacteriales</taxon>
        <taxon>Sphingobacteriaceae</taxon>
        <taxon>Mucilaginibacter</taxon>
    </lineage>
</organism>
<evidence type="ECO:0000256" key="1">
    <source>
        <dbReference type="SAM" id="SignalP"/>
    </source>
</evidence>
<comment type="caution">
    <text evidence="2">The sequence shown here is derived from an EMBL/GenBank/DDBJ whole genome shotgun (WGS) entry which is preliminary data.</text>
</comment>
<dbReference type="AlphaFoldDB" id="A0A372NS27"/>
<gene>
    <name evidence="2" type="ORF">D0C36_11595</name>
</gene>